<dbReference type="EMBL" id="KN839901">
    <property type="protein sequence ID" value="KIJ58996.1"/>
    <property type="molecule type" value="Genomic_DNA"/>
</dbReference>
<evidence type="ECO:0000256" key="1">
    <source>
        <dbReference type="SAM" id="MobiDB-lite"/>
    </source>
</evidence>
<dbReference type="HOGENOM" id="CLU_1855537_0_0_1"/>
<feature type="region of interest" description="Disordered" evidence="1">
    <location>
        <begin position="1"/>
        <end position="53"/>
    </location>
</feature>
<organism evidence="2 3">
    <name type="scientific">Hydnomerulius pinastri MD-312</name>
    <dbReference type="NCBI Taxonomy" id="994086"/>
    <lineage>
        <taxon>Eukaryota</taxon>
        <taxon>Fungi</taxon>
        <taxon>Dikarya</taxon>
        <taxon>Basidiomycota</taxon>
        <taxon>Agaricomycotina</taxon>
        <taxon>Agaricomycetes</taxon>
        <taxon>Agaricomycetidae</taxon>
        <taxon>Boletales</taxon>
        <taxon>Boletales incertae sedis</taxon>
        <taxon>Leucogyrophana</taxon>
    </lineage>
</organism>
<proteinExistence type="predicted"/>
<keyword evidence="3" id="KW-1185">Reference proteome</keyword>
<gene>
    <name evidence="2" type="ORF">HYDPIDRAFT_33610</name>
</gene>
<sequence>MEMPGGSKATACDRCHRQKMGCVHPGIEKKERQRKQEEPTLPRGGSKRKQMQAINGLTQEMKEMQREYWEQGKWVVAAIDDLQHTLDPEYVAGPEEESDLEVPKEEVAEASAELGELRKEAEAVAEELEDEESDDEEV</sequence>
<name>A0A0C9W7U9_9AGAM</name>
<evidence type="ECO:0000313" key="2">
    <source>
        <dbReference type="EMBL" id="KIJ58996.1"/>
    </source>
</evidence>
<feature type="compositionally biased region" description="Basic and acidic residues" evidence="1">
    <location>
        <begin position="26"/>
        <end position="40"/>
    </location>
</feature>
<feature type="compositionally biased region" description="Acidic residues" evidence="1">
    <location>
        <begin position="123"/>
        <end position="138"/>
    </location>
</feature>
<dbReference type="AlphaFoldDB" id="A0A0C9W7U9"/>
<reference evidence="2 3" key="1">
    <citation type="submission" date="2014-04" db="EMBL/GenBank/DDBJ databases">
        <title>Evolutionary Origins and Diversification of the Mycorrhizal Mutualists.</title>
        <authorList>
            <consortium name="DOE Joint Genome Institute"/>
            <consortium name="Mycorrhizal Genomics Consortium"/>
            <person name="Kohler A."/>
            <person name="Kuo A."/>
            <person name="Nagy L.G."/>
            <person name="Floudas D."/>
            <person name="Copeland A."/>
            <person name="Barry K.W."/>
            <person name="Cichocki N."/>
            <person name="Veneault-Fourrey C."/>
            <person name="LaButti K."/>
            <person name="Lindquist E.A."/>
            <person name="Lipzen A."/>
            <person name="Lundell T."/>
            <person name="Morin E."/>
            <person name="Murat C."/>
            <person name="Riley R."/>
            <person name="Ohm R."/>
            <person name="Sun H."/>
            <person name="Tunlid A."/>
            <person name="Henrissat B."/>
            <person name="Grigoriev I.V."/>
            <person name="Hibbett D.S."/>
            <person name="Martin F."/>
        </authorList>
    </citation>
    <scope>NUCLEOTIDE SEQUENCE [LARGE SCALE GENOMIC DNA]</scope>
    <source>
        <strain evidence="2 3">MD-312</strain>
    </source>
</reference>
<accession>A0A0C9W7U9</accession>
<dbReference type="Proteomes" id="UP000053820">
    <property type="component" value="Unassembled WGS sequence"/>
</dbReference>
<evidence type="ECO:0000313" key="3">
    <source>
        <dbReference type="Proteomes" id="UP000053820"/>
    </source>
</evidence>
<protein>
    <submittedName>
        <fullName evidence="2">Uncharacterized protein</fullName>
    </submittedName>
</protein>
<feature type="region of interest" description="Disordered" evidence="1">
    <location>
        <begin position="89"/>
        <end position="138"/>
    </location>
</feature>